<protein>
    <recommendedName>
        <fullName evidence="4">Stability determinant</fullName>
    </recommendedName>
</protein>
<proteinExistence type="predicted"/>
<accession>A0A158EGU1</accession>
<sequence>MAPDDDDMDFPDVDAMTDEEYDAWFRKEVELGLAEADAGNLIPHEQVVREMREHIERRRRERAEKNGLSSSKLHPPSSA</sequence>
<feature type="region of interest" description="Disordered" evidence="1">
    <location>
        <begin position="53"/>
        <end position="79"/>
    </location>
</feature>
<gene>
    <name evidence="2" type="ORF">AWB78_07874</name>
</gene>
<evidence type="ECO:0008006" key="4">
    <source>
        <dbReference type="Google" id="ProtNLM"/>
    </source>
</evidence>
<dbReference type="EMBL" id="FCOX02000101">
    <property type="protein sequence ID" value="SAL06099.1"/>
    <property type="molecule type" value="Genomic_DNA"/>
</dbReference>
<feature type="compositionally biased region" description="Basic and acidic residues" evidence="1">
    <location>
        <begin position="53"/>
        <end position="65"/>
    </location>
</feature>
<evidence type="ECO:0000256" key="1">
    <source>
        <dbReference type="SAM" id="MobiDB-lite"/>
    </source>
</evidence>
<feature type="compositionally biased region" description="Polar residues" evidence="1">
    <location>
        <begin position="67"/>
        <end position="79"/>
    </location>
</feature>
<reference evidence="2" key="1">
    <citation type="submission" date="2016-01" db="EMBL/GenBank/DDBJ databases">
        <authorList>
            <person name="Peeters C."/>
        </authorList>
    </citation>
    <scope>NUCLEOTIDE SEQUENCE</scope>
    <source>
        <strain evidence="2">LMG 29321</strain>
    </source>
</reference>
<evidence type="ECO:0000313" key="2">
    <source>
        <dbReference type="EMBL" id="SAL06099.1"/>
    </source>
</evidence>
<comment type="caution">
    <text evidence="2">The sequence shown here is derived from an EMBL/GenBank/DDBJ whole genome shotgun (WGS) entry which is preliminary data.</text>
</comment>
<keyword evidence="3" id="KW-1185">Reference proteome</keyword>
<evidence type="ECO:0000313" key="3">
    <source>
        <dbReference type="Proteomes" id="UP000071859"/>
    </source>
</evidence>
<dbReference type="Gene3D" id="6.20.450.20">
    <property type="match status" value="1"/>
</dbReference>
<dbReference type="AlphaFoldDB" id="A0A158EGU1"/>
<organism evidence="2 3">
    <name type="scientific">Caballeronia calidae</name>
    <dbReference type="NCBI Taxonomy" id="1777139"/>
    <lineage>
        <taxon>Bacteria</taxon>
        <taxon>Pseudomonadati</taxon>
        <taxon>Pseudomonadota</taxon>
        <taxon>Betaproteobacteria</taxon>
        <taxon>Burkholderiales</taxon>
        <taxon>Burkholderiaceae</taxon>
        <taxon>Caballeronia</taxon>
    </lineage>
</organism>
<name>A0A158EGU1_9BURK</name>
<dbReference type="Proteomes" id="UP000071859">
    <property type="component" value="Unassembled WGS sequence"/>
</dbReference>